<organism evidence="8 9">
    <name type="scientific">Hibiscus syriacus</name>
    <name type="common">Rose of Sharon</name>
    <dbReference type="NCBI Taxonomy" id="106335"/>
    <lineage>
        <taxon>Eukaryota</taxon>
        <taxon>Viridiplantae</taxon>
        <taxon>Streptophyta</taxon>
        <taxon>Embryophyta</taxon>
        <taxon>Tracheophyta</taxon>
        <taxon>Spermatophyta</taxon>
        <taxon>Magnoliopsida</taxon>
        <taxon>eudicotyledons</taxon>
        <taxon>Gunneridae</taxon>
        <taxon>Pentapetalae</taxon>
        <taxon>rosids</taxon>
        <taxon>malvids</taxon>
        <taxon>Malvales</taxon>
        <taxon>Malvaceae</taxon>
        <taxon>Malvoideae</taxon>
        <taxon>Hibiscus</taxon>
    </lineage>
</organism>
<dbReference type="InterPro" id="IPR011051">
    <property type="entry name" value="RmlC_Cupin_sf"/>
</dbReference>
<dbReference type="AlphaFoldDB" id="A0A6A2YHC0"/>
<dbReference type="InterPro" id="IPR046452">
    <property type="entry name" value="HgmA_N"/>
</dbReference>
<evidence type="ECO:0000313" key="8">
    <source>
        <dbReference type="EMBL" id="KAE8677049.1"/>
    </source>
</evidence>
<name>A0A6A2YHC0_HIBSY</name>
<keyword evidence="5" id="KW-0560">Oxidoreductase</keyword>
<evidence type="ECO:0000256" key="3">
    <source>
        <dbReference type="ARBA" id="ARBA00022723"/>
    </source>
</evidence>
<dbReference type="PANTHER" id="PTHR11056">
    <property type="entry name" value="HOMOGENTISATE 1,2-DIOXYGENASE"/>
    <property type="match status" value="1"/>
</dbReference>
<keyword evidence="9" id="KW-1185">Reference proteome</keyword>
<dbReference type="EMBL" id="VEPZ02001367">
    <property type="protein sequence ID" value="KAE8677049.1"/>
    <property type="molecule type" value="Genomic_DNA"/>
</dbReference>
<protein>
    <recommendedName>
        <fullName evidence="2">homogentisate 1,2-dioxygenase</fullName>
        <ecNumber evidence="2">1.13.11.5</ecNumber>
    </recommendedName>
</protein>
<accession>A0A6A2YHC0</accession>
<keyword evidence="4" id="KW-0223">Dioxygenase</keyword>
<dbReference type="GO" id="GO:0004411">
    <property type="term" value="F:homogentisate 1,2-dioxygenase activity"/>
    <property type="evidence" value="ECO:0007669"/>
    <property type="project" value="UniProtKB-EC"/>
</dbReference>
<reference evidence="8" key="1">
    <citation type="submission" date="2019-09" db="EMBL/GenBank/DDBJ databases">
        <title>Draft genome information of white flower Hibiscus syriacus.</title>
        <authorList>
            <person name="Kim Y.-M."/>
        </authorList>
    </citation>
    <scope>NUCLEOTIDE SEQUENCE [LARGE SCALE GENOMIC DNA]</scope>
    <source>
        <strain evidence="8">YM2019G1</strain>
    </source>
</reference>
<dbReference type="GO" id="GO:0005737">
    <property type="term" value="C:cytoplasm"/>
    <property type="evidence" value="ECO:0007669"/>
    <property type="project" value="TreeGrafter"/>
</dbReference>
<evidence type="ECO:0000256" key="2">
    <source>
        <dbReference type="ARBA" id="ARBA00013127"/>
    </source>
</evidence>
<dbReference type="Proteomes" id="UP000436088">
    <property type="component" value="Unassembled WGS sequence"/>
</dbReference>
<evidence type="ECO:0000259" key="7">
    <source>
        <dbReference type="Pfam" id="PF20510"/>
    </source>
</evidence>
<dbReference type="GO" id="GO:0006559">
    <property type="term" value="P:L-phenylalanine catabolic process"/>
    <property type="evidence" value="ECO:0007669"/>
    <property type="project" value="UniProtKB-UniPathway"/>
</dbReference>
<keyword evidence="6" id="KW-0408">Iron</keyword>
<comment type="pathway">
    <text evidence="1">Amino-acid degradation; L-phenylalanine degradation; acetoacetate and fumarate from L-phenylalanine: step 4/6.</text>
</comment>
<dbReference type="EC" id="1.13.11.5" evidence="2"/>
<evidence type="ECO:0000256" key="1">
    <source>
        <dbReference type="ARBA" id="ARBA00004704"/>
    </source>
</evidence>
<feature type="domain" description="Homogentisate 1,2-dioxygenase N-terminal" evidence="7">
    <location>
        <begin position="14"/>
        <end position="95"/>
    </location>
</feature>
<dbReference type="Pfam" id="PF20510">
    <property type="entry name" value="HgmA_N"/>
    <property type="match status" value="1"/>
</dbReference>
<evidence type="ECO:0000256" key="5">
    <source>
        <dbReference type="ARBA" id="ARBA00023002"/>
    </source>
</evidence>
<keyword evidence="3" id="KW-0479">Metal-binding</keyword>
<dbReference type="UniPathway" id="UPA00139">
    <property type="reaction ID" value="UER00339"/>
</dbReference>
<evidence type="ECO:0000256" key="4">
    <source>
        <dbReference type="ARBA" id="ARBA00022964"/>
    </source>
</evidence>
<evidence type="ECO:0000256" key="6">
    <source>
        <dbReference type="ARBA" id="ARBA00023004"/>
    </source>
</evidence>
<dbReference type="SUPFAM" id="SSF51182">
    <property type="entry name" value="RmlC-like cupins"/>
    <property type="match status" value="1"/>
</dbReference>
<gene>
    <name evidence="8" type="ORF">F3Y22_tig00111550pilonHSYRG00005</name>
</gene>
<dbReference type="GO" id="GO:0046872">
    <property type="term" value="F:metal ion binding"/>
    <property type="evidence" value="ECO:0007669"/>
    <property type="project" value="UniProtKB-KW"/>
</dbReference>
<dbReference type="GO" id="GO:0006570">
    <property type="term" value="P:tyrosine metabolic process"/>
    <property type="evidence" value="ECO:0007669"/>
    <property type="project" value="InterPro"/>
</dbReference>
<proteinExistence type="predicted"/>
<dbReference type="PANTHER" id="PTHR11056:SF0">
    <property type="entry name" value="HOMOGENTISATE 1,2-DIOXYGENASE"/>
    <property type="match status" value="1"/>
</dbReference>
<dbReference type="InterPro" id="IPR005708">
    <property type="entry name" value="Homogentis_dOase"/>
</dbReference>
<evidence type="ECO:0000313" key="9">
    <source>
        <dbReference type="Proteomes" id="UP000436088"/>
    </source>
</evidence>
<sequence length="112" mass="12655">MKRDALGKFPDNLEYQSGFGNDFSSEAIAGALPRRQNNPLICHLGLYAEQISGTSFTSTRKLNQRSWLYRIKPSVTHRPFWPREPSHKKLVSEFDLFQLGCKPDSAPVEACG</sequence>
<comment type="caution">
    <text evidence="8">The sequence shown here is derived from an EMBL/GenBank/DDBJ whole genome shotgun (WGS) entry which is preliminary data.</text>
</comment>